<feature type="transmembrane region" description="Helical" evidence="1">
    <location>
        <begin position="161"/>
        <end position="179"/>
    </location>
</feature>
<feature type="transmembrane region" description="Helical" evidence="1">
    <location>
        <begin position="109"/>
        <end position="130"/>
    </location>
</feature>
<dbReference type="EMBL" id="JBHULE010000019">
    <property type="protein sequence ID" value="MFD2564477.1"/>
    <property type="molecule type" value="Genomic_DNA"/>
</dbReference>
<dbReference type="RefSeq" id="WP_378294306.1">
    <property type="nucleotide sequence ID" value="NZ_JBHULE010000019.1"/>
</dbReference>
<evidence type="ECO:0000256" key="1">
    <source>
        <dbReference type="SAM" id="Phobius"/>
    </source>
</evidence>
<evidence type="ECO:0000313" key="3">
    <source>
        <dbReference type="Proteomes" id="UP001597319"/>
    </source>
</evidence>
<evidence type="ECO:0000313" key="2">
    <source>
        <dbReference type="EMBL" id="MFD2564477.1"/>
    </source>
</evidence>
<organism evidence="2 3">
    <name type="scientific">Aquimarina rubra</name>
    <dbReference type="NCBI Taxonomy" id="1920033"/>
    <lineage>
        <taxon>Bacteria</taxon>
        <taxon>Pseudomonadati</taxon>
        <taxon>Bacteroidota</taxon>
        <taxon>Flavobacteriia</taxon>
        <taxon>Flavobacteriales</taxon>
        <taxon>Flavobacteriaceae</taxon>
        <taxon>Aquimarina</taxon>
    </lineage>
</organism>
<keyword evidence="3" id="KW-1185">Reference proteome</keyword>
<reference evidence="3" key="1">
    <citation type="journal article" date="2019" name="Int. J. Syst. Evol. Microbiol.">
        <title>The Global Catalogue of Microorganisms (GCM) 10K type strain sequencing project: providing services to taxonomists for standard genome sequencing and annotation.</title>
        <authorList>
            <consortium name="The Broad Institute Genomics Platform"/>
            <consortium name="The Broad Institute Genome Sequencing Center for Infectious Disease"/>
            <person name="Wu L."/>
            <person name="Ma J."/>
        </authorList>
    </citation>
    <scope>NUCLEOTIDE SEQUENCE [LARGE SCALE GENOMIC DNA]</scope>
    <source>
        <strain evidence="3">KCTC 52274</strain>
    </source>
</reference>
<keyword evidence="1" id="KW-0472">Membrane</keyword>
<comment type="caution">
    <text evidence="2">The sequence shown here is derived from an EMBL/GenBank/DDBJ whole genome shotgun (WGS) entry which is preliminary data.</text>
</comment>
<gene>
    <name evidence="2" type="ORF">ACFSR1_17475</name>
</gene>
<feature type="transmembrane region" description="Helical" evidence="1">
    <location>
        <begin position="137"/>
        <end position="155"/>
    </location>
</feature>
<feature type="transmembrane region" description="Helical" evidence="1">
    <location>
        <begin position="68"/>
        <end position="89"/>
    </location>
</feature>
<keyword evidence="1" id="KW-1133">Transmembrane helix</keyword>
<name>A0ABW5LHZ7_9FLAO</name>
<dbReference type="Proteomes" id="UP001597319">
    <property type="component" value="Unassembled WGS sequence"/>
</dbReference>
<accession>A0ABW5LHZ7</accession>
<feature type="transmembrane region" description="Helical" evidence="1">
    <location>
        <begin position="37"/>
        <end position="56"/>
    </location>
</feature>
<proteinExistence type="predicted"/>
<feature type="transmembrane region" description="Helical" evidence="1">
    <location>
        <begin position="7"/>
        <end position="31"/>
    </location>
</feature>
<sequence length="197" mass="21754">MSKTKILCLIGLALFVISYIMFSQGSVFIYSQKPIDFAHWMNLIGGALLINFNNVFPKNKMNSVASFLTTLGVFGNVGLCALDLLMWSYGNNFAGRAELGNQISNTPSIFYPFQVLGPSFLLTGLSLHAWNFIRRKPFISLLVIIGAPLIGISFFVLKNGILMAICCLLFALGLGLLLFQSENKSFDGKSEYTKNDK</sequence>
<keyword evidence="1" id="KW-0812">Transmembrane</keyword>
<protein>
    <submittedName>
        <fullName evidence="2">Uncharacterized protein</fullName>
    </submittedName>
</protein>